<dbReference type="SMART" id="SM00256">
    <property type="entry name" value="FBOX"/>
    <property type="match status" value="1"/>
</dbReference>
<dbReference type="Pfam" id="PF14299">
    <property type="entry name" value="PP2"/>
    <property type="match status" value="2"/>
</dbReference>
<feature type="compositionally biased region" description="Low complexity" evidence="1">
    <location>
        <begin position="467"/>
        <end position="482"/>
    </location>
</feature>
<dbReference type="Proteomes" id="UP000501690">
    <property type="component" value="Linkage Group LG9"/>
</dbReference>
<dbReference type="EMBL" id="CP039353">
    <property type="protein sequence ID" value="QCE07494.1"/>
    <property type="molecule type" value="Genomic_DNA"/>
</dbReference>
<dbReference type="InterPro" id="IPR025886">
    <property type="entry name" value="PP2-like"/>
</dbReference>
<name>A0A4D6N3Q1_VIGUN</name>
<evidence type="ECO:0000259" key="2">
    <source>
        <dbReference type="PROSITE" id="PS50181"/>
    </source>
</evidence>
<dbReference type="Pfam" id="PF00646">
    <property type="entry name" value="F-box"/>
    <property type="match status" value="1"/>
</dbReference>
<feature type="region of interest" description="Disordered" evidence="1">
    <location>
        <begin position="462"/>
        <end position="488"/>
    </location>
</feature>
<accession>A0A4D6N3Q1</accession>
<dbReference type="InterPro" id="IPR001810">
    <property type="entry name" value="F-box_dom"/>
</dbReference>
<dbReference type="PROSITE" id="PS50181">
    <property type="entry name" value="FBOX"/>
    <property type="match status" value="1"/>
</dbReference>
<dbReference type="PANTHER" id="PTHR32278">
    <property type="entry name" value="F-BOX DOMAIN-CONTAINING PROTEIN"/>
    <property type="match status" value="1"/>
</dbReference>
<reference evidence="3 4" key="1">
    <citation type="submission" date="2019-04" db="EMBL/GenBank/DDBJ databases">
        <title>An improved genome assembly and genetic linkage map for asparagus bean, Vigna unguiculata ssp. sesquipedialis.</title>
        <authorList>
            <person name="Xia Q."/>
            <person name="Zhang R."/>
            <person name="Dong Y."/>
        </authorList>
    </citation>
    <scope>NUCLEOTIDE SEQUENCE [LARGE SCALE GENOMIC DNA]</scope>
    <source>
        <tissue evidence="3">Leaf</tissue>
    </source>
</reference>
<proteinExistence type="predicted"/>
<dbReference type="AlphaFoldDB" id="A0A4D6N3Q1"/>
<sequence length="545" mass="61040">MGTEMEFQGLPEGCIAVILSRTTPVDACRLSVVSKLFHSAADSDAVWECFLPSDYHSIISECSLPNYPSKKALYLALADHPVIFDEGKKSLQLEKKSGKKCYMIAARALSIVWGDTEQYWNWTTDPDSRFPEVAELIDVCWLDIRGVFSTLTLSPDTLYAAYFVFKMINPIGFKNRRVEVSVDFNGDDGSIKHVCLDGSSSGRRVAGLQRPSLRSDGWLEIEMGEFFNGGLEDKVQMSVKEVKAGNWKSGLFVEGIEVRPKLSLVSSTFQSAAESDAVWHKFLPSDFHTLLSQSPSSSFPSKKHLYIHLCHNPLLIDHGKKSFQLDKVYGKKCYMLSARTLFIVWGDTPRYWGWTSLPDARFSEVAELVSVCWLEIRGWINTGMLSPKTLYGAYLVFKPSPAGIFGFDYQSVEVSVGIAGGEASKRTVFLDAERGRRLRYQIVPRRAGIFNRARFLTSVETPPAQHNSNINNNNNSSNNNNSVDLQYPKERGDGWMEVELGDFFNDGEDDKEVEMGVCEIKSGDWKGGLFLQGIEIRPKTVPSIS</sequence>
<feature type="domain" description="F-box" evidence="2">
    <location>
        <begin position="4"/>
        <end position="50"/>
    </location>
</feature>
<organism evidence="3 4">
    <name type="scientific">Vigna unguiculata</name>
    <name type="common">Cowpea</name>
    <dbReference type="NCBI Taxonomy" id="3917"/>
    <lineage>
        <taxon>Eukaryota</taxon>
        <taxon>Viridiplantae</taxon>
        <taxon>Streptophyta</taxon>
        <taxon>Embryophyta</taxon>
        <taxon>Tracheophyta</taxon>
        <taxon>Spermatophyta</taxon>
        <taxon>Magnoliopsida</taxon>
        <taxon>eudicotyledons</taxon>
        <taxon>Gunneridae</taxon>
        <taxon>Pentapetalae</taxon>
        <taxon>rosids</taxon>
        <taxon>fabids</taxon>
        <taxon>Fabales</taxon>
        <taxon>Fabaceae</taxon>
        <taxon>Papilionoideae</taxon>
        <taxon>50 kb inversion clade</taxon>
        <taxon>NPAAA clade</taxon>
        <taxon>indigoferoid/millettioid clade</taxon>
        <taxon>Phaseoleae</taxon>
        <taxon>Vigna</taxon>
    </lineage>
</organism>
<dbReference type="CDD" id="cd22162">
    <property type="entry name" value="F-box_AtSKIP3-like"/>
    <property type="match status" value="1"/>
</dbReference>
<keyword evidence="4" id="KW-1185">Reference proteome</keyword>
<evidence type="ECO:0000313" key="4">
    <source>
        <dbReference type="Proteomes" id="UP000501690"/>
    </source>
</evidence>
<evidence type="ECO:0000313" key="3">
    <source>
        <dbReference type="EMBL" id="QCE07494.1"/>
    </source>
</evidence>
<dbReference type="SUPFAM" id="SSF81383">
    <property type="entry name" value="F-box domain"/>
    <property type="match status" value="2"/>
</dbReference>
<dbReference type="InterPro" id="IPR036047">
    <property type="entry name" value="F-box-like_dom_sf"/>
</dbReference>
<protein>
    <submittedName>
        <fullName evidence="3">Phloem protein 2-like</fullName>
    </submittedName>
</protein>
<gene>
    <name evidence="3" type="ORF">DEO72_LG9g2514</name>
</gene>
<evidence type="ECO:0000256" key="1">
    <source>
        <dbReference type="SAM" id="MobiDB-lite"/>
    </source>
</evidence>
<dbReference type="PANTHER" id="PTHR32278:SF131">
    <property type="entry name" value="F-BOX PROTEIN PP2-A13"/>
    <property type="match status" value="1"/>
</dbReference>